<feature type="domain" description="Aminoglycoside phosphotransferase" evidence="1">
    <location>
        <begin position="46"/>
        <end position="278"/>
    </location>
</feature>
<comment type="caution">
    <text evidence="2">The sequence shown here is derived from an EMBL/GenBank/DDBJ whole genome shotgun (WGS) entry which is preliminary data.</text>
</comment>
<gene>
    <name evidence="2" type="ORF">C41B8_18537</name>
</gene>
<dbReference type="InterPro" id="IPR041726">
    <property type="entry name" value="ACAD10_11_N"/>
</dbReference>
<dbReference type="InterPro" id="IPR002575">
    <property type="entry name" value="Aminoglycoside_PTrfase"/>
</dbReference>
<sequence length="365" mass="39330">MPLVLGETASTPPPELIDVSSGRRFNVDALARHLAARGFDCGPLSVQQFAGAKSNPTFLVSYGRGAGASKFVLRKSAADAPIAAYALDREYRVMQALADTPAVPVPAMHAFCADESVLGAPFYIMDYVAGRTLSDSKLDGLSCDERGAVYRGMIDTLAALHNVDADTVGLSEFGRPRGYLARQVTAWRRQYEHTAGDPDPAMMALAQWLEQNLPADAAPVITHGDYRVGNLMLSEGGTDLAAVLDWEMATLGHPMADLAYACLPYYLPEDIDVLPGIAGLDLVEWGIPDESELLKRYRAARGLAPIDEWPAFIAFALFGIAAFAQAVQARSPGGRHGDEARRVACQVSELAELGWQMARYHDTAC</sequence>
<dbReference type="PATRIC" id="fig|1304275.5.peg.3783"/>
<dbReference type="Proteomes" id="UP000028302">
    <property type="component" value="Unassembled WGS sequence"/>
</dbReference>
<keyword evidence="2" id="KW-0808">Transferase</keyword>
<keyword evidence="3" id="KW-1185">Reference proteome</keyword>
<dbReference type="PANTHER" id="PTHR47829">
    <property type="entry name" value="HYDROLASE, PUTATIVE (AFU_ORTHOLOGUE AFUA_1G12880)-RELATED"/>
    <property type="match status" value="1"/>
</dbReference>
<dbReference type="InterPro" id="IPR011009">
    <property type="entry name" value="Kinase-like_dom_sf"/>
</dbReference>
<protein>
    <submittedName>
        <fullName evidence="2">Phosphotransferase enzyme family protein</fullName>
    </submittedName>
</protein>
<dbReference type="InterPro" id="IPR052898">
    <property type="entry name" value="ACAD10-like"/>
</dbReference>
<evidence type="ECO:0000313" key="2">
    <source>
        <dbReference type="EMBL" id="KEZ75728.1"/>
    </source>
</evidence>
<evidence type="ECO:0000313" key="3">
    <source>
        <dbReference type="Proteomes" id="UP000028302"/>
    </source>
</evidence>
<dbReference type="Gene3D" id="3.90.1200.10">
    <property type="match status" value="1"/>
</dbReference>
<dbReference type="STRING" id="1304275.C41B8_18537"/>
<dbReference type="CDD" id="cd05154">
    <property type="entry name" value="ACAD10_11_N-like"/>
    <property type="match status" value="1"/>
</dbReference>
<name>A0A084IG94_SALHC</name>
<organism evidence="2 3">
    <name type="scientific">Salinisphaera hydrothermalis (strain C41B8)</name>
    <dbReference type="NCBI Taxonomy" id="1304275"/>
    <lineage>
        <taxon>Bacteria</taxon>
        <taxon>Pseudomonadati</taxon>
        <taxon>Pseudomonadota</taxon>
        <taxon>Gammaproteobacteria</taxon>
        <taxon>Salinisphaerales</taxon>
        <taxon>Salinisphaeraceae</taxon>
        <taxon>Salinisphaera</taxon>
    </lineage>
</organism>
<dbReference type="EMBL" id="APNK01000058">
    <property type="protein sequence ID" value="KEZ75728.1"/>
    <property type="molecule type" value="Genomic_DNA"/>
</dbReference>
<evidence type="ECO:0000259" key="1">
    <source>
        <dbReference type="Pfam" id="PF01636"/>
    </source>
</evidence>
<dbReference type="Gene3D" id="3.30.200.20">
    <property type="entry name" value="Phosphorylase Kinase, domain 1"/>
    <property type="match status" value="1"/>
</dbReference>
<dbReference type="AlphaFoldDB" id="A0A084IG94"/>
<reference evidence="2 3" key="1">
    <citation type="submission" date="2013-03" db="EMBL/GenBank/DDBJ databases">
        <title>Salinisphaera hydrothermalis C41B8 Genome Sequencing.</title>
        <authorList>
            <person name="Li C."/>
            <person name="Lai Q."/>
            <person name="Shao Z."/>
        </authorList>
    </citation>
    <scope>NUCLEOTIDE SEQUENCE [LARGE SCALE GENOMIC DNA]</scope>
    <source>
        <strain evidence="2 3">C41B8</strain>
    </source>
</reference>
<dbReference type="PANTHER" id="PTHR47829:SF1">
    <property type="entry name" value="HAD FAMILY PHOSPHATASE"/>
    <property type="match status" value="1"/>
</dbReference>
<proteinExistence type="predicted"/>
<dbReference type="Pfam" id="PF01636">
    <property type="entry name" value="APH"/>
    <property type="match status" value="1"/>
</dbReference>
<dbReference type="GO" id="GO:0016740">
    <property type="term" value="F:transferase activity"/>
    <property type="evidence" value="ECO:0007669"/>
    <property type="project" value="UniProtKB-KW"/>
</dbReference>
<dbReference type="RefSeq" id="WP_051883773.1">
    <property type="nucleotide sequence ID" value="NZ_APNK01000058.1"/>
</dbReference>
<dbReference type="eggNOG" id="COG3173">
    <property type="taxonomic scope" value="Bacteria"/>
</dbReference>
<accession>A0A084IG94</accession>
<dbReference type="SUPFAM" id="SSF56112">
    <property type="entry name" value="Protein kinase-like (PK-like)"/>
    <property type="match status" value="1"/>
</dbReference>